<keyword evidence="1" id="KW-0812">Transmembrane</keyword>
<proteinExistence type="predicted"/>
<dbReference type="EMBL" id="SGXA01000003">
    <property type="protein sequence ID" value="RZS69174.1"/>
    <property type="molecule type" value="Genomic_DNA"/>
</dbReference>
<name>A0A4Q7MLI0_9BACT</name>
<feature type="transmembrane region" description="Helical" evidence="1">
    <location>
        <begin position="74"/>
        <end position="94"/>
    </location>
</feature>
<comment type="caution">
    <text evidence="2">The sequence shown here is derived from an EMBL/GenBank/DDBJ whole genome shotgun (WGS) entry which is preliminary data.</text>
</comment>
<protein>
    <recommendedName>
        <fullName evidence="4">SxtJ</fullName>
    </recommendedName>
</protein>
<evidence type="ECO:0000313" key="2">
    <source>
        <dbReference type="EMBL" id="RZS69174.1"/>
    </source>
</evidence>
<accession>A0A4Q7MLI0</accession>
<dbReference type="RefSeq" id="WP_130543535.1">
    <property type="nucleotide sequence ID" value="NZ_CP042431.1"/>
</dbReference>
<evidence type="ECO:0008006" key="4">
    <source>
        <dbReference type="Google" id="ProtNLM"/>
    </source>
</evidence>
<feature type="transmembrane region" description="Helical" evidence="1">
    <location>
        <begin position="35"/>
        <end position="53"/>
    </location>
</feature>
<keyword evidence="1" id="KW-0472">Membrane</keyword>
<keyword evidence="3" id="KW-1185">Reference proteome</keyword>
<gene>
    <name evidence="2" type="ORF">EV199_5002</name>
</gene>
<sequence>MSNSIDTSRAKVLETILVLVLACGVFYWLTKNNYLLIAAAVIGFIGLFVSPAAKGIHWAWMKLAQGLGYVMSKVILSIVFFVFLLPVAAISRLFTKNKTVQMKAGATSYFKERNFTYNKESLENVW</sequence>
<dbReference type="OrthoDB" id="677995at2"/>
<dbReference type="Proteomes" id="UP000293874">
    <property type="component" value="Unassembled WGS sequence"/>
</dbReference>
<evidence type="ECO:0000256" key="1">
    <source>
        <dbReference type="SAM" id="Phobius"/>
    </source>
</evidence>
<feature type="transmembrane region" description="Helical" evidence="1">
    <location>
        <begin position="12"/>
        <end position="29"/>
    </location>
</feature>
<evidence type="ECO:0000313" key="3">
    <source>
        <dbReference type="Proteomes" id="UP000293874"/>
    </source>
</evidence>
<dbReference type="InterPro" id="IPR045781">
    <property type="entry name" value="SxtJ"/>
</dbReference>
<organism evidence="2 3">
    <name type="scientific">Pseudobacter ginsenosidimutans</name>
    <dbReference type="NCBI Taxonomy" id="661488"/>
    <lineage>
        <taxon>Bacteria</taxon>
        <taxon>Pseudomonadati</taxon>
        <taxon>Bacteroidota</taxon>
        <taxon>Chitinophagia</taxon>
        <taxon>Chitinophagales</taxon>
        <taxon>Chitinophagaceae</taxon>
        <taxon>Pseudobacter</taxon>
    </lineage>
</organism>
<reference evidence="2 3" key="1">
    <citation type="submission" date="2019-02" db="EMBL/GenBank/DDBJ databases">
        <title>Genomic Encyclopedia of Type Strains, Phase IV (KMG-IV): sequencing the most valuable type-strain genomes for metagenomic binning, comparative biology and taxonomic classification.</title>
        <authorList>
            <person name="Goeker M."/>
        </authorList>
    </citation>
    <scope>NUCLEOTIDE SEQUENCE [LARGE SCALE GENOMIC DNA]</scope>
    <source>
        <strain evidence="2 3">DSM 18116</strain>
    </source>
</reference>
<keyword evidence="1" id="KW-1133">Transmembrane helix</keyword>
<dbReference type="Pfam" id="PF19588">
    <property type="entry name" value="SxtJ"/>
    <property type="match status" value="1"/>
</dbReference>
<dbReference type="AlphaFoldDB" id="A0A4Q7MLI0"/>